<dbReference type="AlphaFoldDB" id="A0A1D3DSN8"/>
<dbReference type="EMBL" id="ASHX02000001">
    <property type="protein sequence ID" value="OEJ95325.1"/>
    <property type="molecule type" value="Genomic_DNA"/>
</dbReference>
<reference evidence="2 3" key="1">
    <citation type="journal article" date="2013" name="Genome Announc.">
        <title>Genome Sequence of Streptomyces violaceusniger Strain SPC6, a Halotolerant Streptomycete That Exhibits Rapid Growth and Development.</title>
        <authorList>
            <person name="Chen X."/>
            <person name="Zhang B."/>
            <person name="Zhang W."/>
            <person name="Wu X."/>
            <person name="Zhang M."/>
            <person name="Chen T."/>
            <person name="Liu G."/>
            <person name="Dyson P."/>
        </authorList>
    </citation>
    <scope>NUCLEOTIDE SEQUENCE [LARGE SCALE GENOMIC DNA]</scope>
    <source>
        <strain evidence="2 3">SPC6</strain>
    </source>
</reference>
<evidence type="ECO:0000313" key="2">
    <source>
        <dbReference type="EMBL" id="OEJ95325.1"/>
    </source>
</evidence>
<keyword evidence="3" id="KW-1185">Reference proteome</keyword>
<sequence length="61" mass="6614">MSEPTAIRRVYCAPSTTSSASFARLREIQYRLVLVDSASQQSAAPTEIKPSEADLGIGRTE</sequence>
<protein>
    <submittedName>
        <fullName evidence="2">Uncharacterized protein</fullName>
    </submittedName>
</protein>
<organism evidence="2 3">
    <name type="scientific">Streptomyces thermolilacinus SPC6</name>
    <dbReference type="NCBI Taxonomy" id="1306406"/>
    <lineage>
        <taxon>Bacteria</taxon>
        <taxon>Bacillati</taxon>
        <taxon>Actinomycetota</taxon>
        <taxon>Actinomycetes</taxon>
        <taxon>Kitasatosporales</taxon>
        <taxon>Streptomycetaceae</taxon>
        <taxon>Streptomyces</taxon>
    </lineage>
</organism>
<evidence type="ECO:0000313" key="3">
    <source>
        <dbReference type="Proteomes" id="UP000095329"/>
    </source>
</evidence>
<name>A0A1D3DSN8_9ACTN</name>
<evidence type="ECO:0000256" key="1">
    <source>
        <dbReference type="SAM" id="MobiDB-lite"/>
    </source>
</evidence>
<dbReference type="Proteomes" id="UP000095329">
    <property type="component" value="Unassembled WGS sequence"/>
</dbReference>
<accession>A0A1D3DSN8</accession>
<gene>
    <name evidence="2" type="ORF">J116_013420</name>
</gene>
<comment type="caution">
    <text evidence="2">The sequence shown here is derived from an EMBL/GenBank/DDBJ whole genome shotgun (WGS) entry which is preliminary data.</text>
</comment>
<proteinExistence type="predicted"/>
<feature type="region of interest" description="Disordered" evidence="1">
    <location>
        <begin position="38"/>
        <end position="61"/>
    </location>
</feature>